<keyword evidence="2" id="KW-1185">Reference proteome</keyword>
<comment type="caution">
    <text evidence="1">The sequence shown here is derived from an EMBL/GenBank/DDBJ whole genome shotgun (WGS) entry which is preliminary data.</text>
</comment>
<organism evidence="1 2">
    <name type="scientific">Dictyobacter formicarum</name>
    <dbReference type="NCBI Taxonomy" id="2778368"/>
    <lineage>
        <taxon>Bacteria</taxon>
        <taxon>Bacillati</taxon>
        <taxon>Chloroflexota</taxon>
        <taxon>Ktedonobacteria</taxon>
        <taxon>Ktedonobacterales</taxon>
        <taxon>Dictyobacteraceae</taxon>
        <taxon>Dictyobacter</taxon>
    </lineage>
</organism>
<dbReference type="Proteomes" id="UP000635565">
    <property type="component" value="Unassembled WGS sequence"/>
</dbReference>
<protein>
    <submittedName>
        <fullName evidence="1">Uncharacterized protein</fullName>
    </submittedName>
</protein>
<evidence type="ECO:0000313" key="2">
    <source>
        <dbReference type="Proteomes" id="UP000635565"/>
    </source>
</evidence>
<reference evidence="1 2" key="1">
    <citation type="journal article" date="2021" name="Int. J. Syst. Evol. Microbiol.">
        <title>Reticulibacter mediterranei gen. nov., sp. nov., within the new family Reticulibacteraceae fam. nov., and Ktedonospora formicarum gen. nov., sp. nov., Ktedonobacter robiniae sp. nov., Dictyobacter formicarum sp. nov. and Dictyobacter arantiisoli sp. nov., belonging to the class Ktedonobacteria.</title>
        <authorList>
            <person name="Yabe S."/>
            <person name="Zheng Y."/>
            <person name="Wang C.M."/>
            <person name="Sakai Y."/>
            <person name="Abe K."/>
            <person name="Yokota A."/>
            <person name="Donadio S."/>
            <person name="Cavaletti L."/>
            <person name="Monciardini P."/>
        </authorList>
    </citation>
    <scope>NUCLEOTIDE SEQUENCE [LARGE SCALE GENOMIC DNA]</scope>
    <source>
        <strain evidence="1 2">SOSP1-9</strain>
    </source>
</reference>
<proteinExistence type="predicted"/>
<evidence type="ECO:0000313" key="1">
    <source>
        <dbReference type="EMBL" id="GHO89525.1"/>
    </source>
</evidence>
<dbReference type="EMBL" id="BNJJ01000039">
    <property type="protein sequence ID" value="GHO89525.1"/>
    <property type="molecule type" value="Genomic_DNA"/>
</dbReference>
<name>A0ABQ3VU81_9CHLR</name>
<gene>
    <name evidence="1" type="ORF">KSZ_75310</name>
</gene>
<accession>A0ABQ3VU81</accession>
<dbReference type="RefSeq" id="WP_201367095.1">
    <property type="nucleotide sequence ID" value="NZ_BNJJ01000039.1"/>
</dbReference>
<sequence length="204" mass="23217">MRVVALGFWSDEDRIEHITNEQSLQLTSQDVVIVDGQGDRLMWTYRGTKRRVADILPTASQKDELCDFLEQGGTIITFPADPFAQPTVPLFPEELPKGRRWWNYKVIVTGGLAEIEIPAFDWLPDHTWSLLQEVYTIFAREKVAPTIYCKEVNQLEVTMMSTIQAMTIRVGCGRIMVCREQSFVNQVLASLETTSITSLEEMVA</sequence>